<gene>
    <name evidence="1" type="ORF">L3Q82_003651</name>
</gene>
<dbReference type="Proteomes" id="UP000831701">
    <property type="component" value="Chromosome 19"/>
</dbReference>
<keyword evidence="2" id="KW-1185">Reference proteome</keyword>
<evidence type="ECO:0000313" key="2">
    <source>
        <dbReference type="Proteomes" id="UP000831701"/>
    </source>
</evidence>
<reference evidence="1" key="1">
    <citation type="submission" date="2022-04" db="EMBL/GenBank/DDBJ databases">
        <title>Jade perch genome.</title>
        <authorList>
            <person name="Chao B."/>
        </authorList>
    </citation>
    <scope>NUCLEOTIDE SEQUENCE</scope>
    <source>
        <strain evidence="1">CB-2022</strain>
    </source>
</reference>
<proteinExistence type="predicted"/>
<sequence length="1412" mass="154320">MGNRGNPGSADLANADSSDIEDVEDRGRLLVEGDPQCPEALTFSDSSFGHPPPFHRYSNSPLSSPCDPYGSASSSSGPLGASHTHTQGSSPISPPSPASLAWAQRSRHQPASLALRKQEEEESKRCKALSDSYELSTDLQDKKVEMLERKYGGQFVSRRAARTIQTAFRQYRIRPHEQELREASQLRLREQDDPPHHPYSFDERQPQGQGSAGQQGPDAGDMDDSFSKQVKSLADSMDDSLTCQSGREDSQDAGGEGEEDDEEDEEEGDEEEEEEEEEGEEDEEEDEDEDYRECAWRNTNPSARRLAGRVGGRGGVGGGAAMHEDSTATSFSDVTLYMDEGCLPSSPLSRPPSSPLSRPASSSDTEYWGGGGGGGAGGREDSRETEVGSSASRRSSTPCTECRGEYRGRAGGGGGGGHLPVLTIEPPSDSSVDMSDRSERGSIGRLVYEQEPSGAERGGERERRGGGGEEERAERTSEEEEAAEEAAKPTLHREPSNTNPNGRSVATAQGQTRSPANVPLPMPSARTLPPHPLPHPLQHPHSHPHPHPSPIPHLPTILHHHPQYSQPHIMHMHHVHGGSPYVQHAHHFAQHHYHHLHHQHHHLPHAYPEPPSSPLPSPVPPLTPLSPLPPPLTPSPLSSFSSSALQNMEAQQQHHGHHPHLHHHHHLLCSDGDNESVNSTTTNSNDDTTVNNCSSGSSSRDSLREPIGGAALGKQTYQRESRHSWDSPAFNNDVVQRRQYRIGLNLFNKKPEKGIQYLIERGFVSDTPVGIARFILERKGLSRQMIGEFLGSRQQFNKDVLDCVLDEMDFSGMDLDDALRKFQAQIKVQGEAQRVERLVEAFSQRYCVCNPVLIRQFQNPDTIFILAFAIILLNTDMYSPNVKPERKMKLEDFIKNLRGVDNGQDIPRDLLVAIYGRIQKWELRTNDDHVSQVQAVERMVVGKKPVRPSDVSNKRAVLSLPHRRLVCCCQLFEVPDPNRAQRSGVHQREVFLFNDLLMVTKIFQKKKTSVTYNFRQSFPLLDMQVHTFQNTYYPHGIRLTSANPGGERKVLIVFTAPSQQDRARFTSDLRESIAEVQDMEKYRVESELEKQKGVMRPGVLTGGGPGGGGVPGSNAGGPQKSEVVNGTLGRPSLDDTYASVDGLKRTALSSSLRDLSETGKRGRRNSVGSLDSTIEGSIISSPRPHQQRPMPAGGLSYSPMMVPSSPAAYRPHRPTQSPERSSESPDDIITPTTPPKTSHPPPILPFPMPLPIPSPNLGQSDSGGVGGRRKVQQGDRPSSRLCTPNIATATVEEAESVSLGTNSSKRRPHPTTTITATTCRAPRSTPPSRTGSLPPPGGRVRPAALPLIPSSIRGCSLPPPSTRATTWPRASSRPPPPPLSPHSPVTPTTPHGLYHSHPAAARPGGGGKLPDH</sequence>
<dbReference type="EMBL" id="CM041549">
    <property type="protein sequence ID" value="KAI3357016.1"/>
    <property type="molecule type" value="Genomic_DNA"/>
</dbReference>
<name>A0ACB8VNA9_9TELE</name>
<comment type="caution">
    <text evidence="1">The sequence shown here is derived from an EMBL/GenBank/DDBJ whole genome shotgun (WGS) entry which is preliminary data.</text>
</comment>
<protein>
    <submittedName>
        <fullName evidence="1">Uncharacterized protein</fullName>
    </submittedName>
</protein>
<organism evidence="1 2">
    <name type="scientific">Scortum barcoo</name>
    <name type="common">barcoo grunter</name>
    <dbReference type="NCBI Taxonomy" id="214431"/>
    <lineage>
        <taxon>Eukaryota</taxon>
        <taxon>Metazoa</taxon>
        <taxon>Chordata</taxon>
        <taxon>Craniata</taxon>
        <taxon>Vertebrata</taxon>
        <taxon>Euteleostomi</taxon>
        <taxon>Actinopterygii</taxon>
        <taxon>Neopterygii</taxon>
        <taxon>Teleostei</taxon>
        <taxon>Neoteleostei</taxon>
        <taxon>Acanthomorphata</taxon>
        <taxon>Eupercaria</taxon>
        <taxon>Centrarchiformes</taxon>
        <taxon>Terapontoidei</taxon>
        <taxon>Terapontidae</taxon>
        <taxon>Scortum</taxon>
    </lineage>
</organism>
<accession>A0ACB8VNA9</accession>
<evidence type="ECO:0000313" key="1">
    <source>
        <dbReference type="EMBL" id="KAI3357016.1"/>
    </source>
</evidence>